<dbReference type="AlphaFoldDB" id="A0A6A6TJH6"/>
<organism evidence="1 2">
    <name type="scientific">Lophiostoma macrostomum CBS 122681</name>
    <dbReference type="NCBI Taxonomy" id="1314788"/>
    <lineage>
        <taxon>Eukaryota</taxon>
        <taxon>Fungi</taxon>
        <taxon>Dikarya</taxon>
        <taxon>Ascomycota</taxon>
        <taxon>Pezizomycotina</taxon>
        <taxon>Dothideomycetes</taxon>
        <taxon>Pleosporomycetidae</taxon>
        <taxon>Pleosporales</taxon>
        <taxon>Lophiostomataceae</taxon>
        <taxon>Lophiostoma</taxon>
    </lineage>
</organism>
<keyword evidence="2" id="KW-1185">Reference proteome</keyword>
<dbReference type="EMBL" id="MU004310">
    <property type="protein sequence ID" value="KAF2659078.1"/>
    <property type="molecule type" value="Genomic_DNA"/>
</dbReference>
<accession>A0A6A6TJH6</accession>
<sequence>MSPISHHHLLTLPLFLPSPSNTPTQPPTPESNATITFAISALAALIHTDLTAVRLWRAAHPHLAPLAAGVTRLGPRPVFLNRDTRAVDVRWQRGYSERWQVSLAVPEGGYGDLVGLGKEEWREGFVGWVVQVLGLVSGRVGGEVGERRFEVEGVVVDVRIQYDRV</sequence>
<proteinExistence type="predicted"/>
<gene>
    <name evidence="1" type="ORF">K491DRAFT_227281</name>
</gene>
<name>A0A6A6TJH6_9PLEO</name>
<evidence type="ECO:0000313" key="2">
    <source>
        <dbReference type="Proteomes" id="UP000799324"/>
    </source>
</evidence>
<dbReference type="Proteomes" id="UP000799324">
    <property type="component" value="Unassembled WGS sequence"/>
</dbReference>
<protein>
    <submittedName>
        <fullName evidence="1">Uncharacterized protein</fullName>
    </submittedName>
</protein>
<evidence type="ECO:0000313" key="1">
    <source>
        <dbReference type="EMBL" id="KAF2659078.1"/>
    </source>
</evidence>
<reference evidence="1" key="1">
    <citation type="journal article" date="2020" name="Stud. Mycol.">
        <title>101 Dothideomycetes genomes: a test case for predicting lifestyles and emergence of pathogens.</title>
        <authorList>
            <person name="Haridas S."/>
            <person name="Albert R."/>
            <person name="Binder M."/>
            <person name="Bloem J."/>
            <person name="Labutti K."/>
            <person name="Salamov A."/>
            <person name="Andreopoulos B."/>
            <person name="Baker S."/>
            <person name="Barry K."/>
            <person name="Bills G."/>
            <person name="Bluhm B."/>
            <person name="Cannon C."/>
            <person name="Castanera R."/>
            <person name="Culley D."/>
            <person name="Daum C."/>
            <person name="Ezra D."/>
            <person name="Gonzalez J."/>
            <person name="Henrissat B."/>
            <person name="Kuo A."/>
            <person name="Liang C."/>
            <person name="Lipzen A."/>
            <person name="Lutzoni F."/>
            <person name="Magnuson J."/>
            <person name="Mondo S."/>
            <person name="Nolan M."/>
            <person name="Ohm R."/>
            <person name="Pangilinan J."/>
            <person name="Park H.-J."/>
            <person name="Ramirez L."/>
            <person name="Alfaro M."/>
            <person name="Sun H."/>
            <person name="Tritt A."/>
            <person name="Yoshinaga Y."/>
            <person name="Zwiers L.-H."/>
            <person name="Turgeon B."/>
            <person name="Goodwin S."/>
            <person name="Spatafora J."/>
            <person name="Crous P."/>
            <person name="Grigoriev I."/>
        </authorList>
    </citation>
    <scope>NUCLEOTIDE SEQUENCE</scope>
    <source>
        <strain evidence="1">CBS 122681</strain>
    </source>
</reference>